<evidence type="ECO:0000259" key="4">
    <source>
        <dbReference type="PROSITE" id="PS50958"/>
    </source>
</evidence>
<evidence type="ECO:0000313" key="6">
    <source>
        <dbReference type="Proteomes" id="UP000192578"/>
    </source>
</evidence>
<organism evidence="5 6">
    <name type="scientific">Hypsibius exemplaris</name>
    <name type="common">Freshwater tardigrade</name>
    <dbReference type="NCBI Taxonomy" id="2072580"/>
    <lineage>
        <taxon>Eukaryota</taxon>
        <taxon>Metazoa</taxon>
        <taxon>Ecdysozoa</taxon>
        <taxon>Tardigrada</taxon>
        <taxon>Eutardigrada</taxon>
        <taxon>Parachela</taxon>
        <taxon>Hypsibioidea</taxon>
        <taxon>Hypsibiidae</taxon>
        <taxon>Hypsibius</taxon>
    </lineage>
</organism>
<feature type="domain" description="SMB" evidence="4">
    <location>
        <begin position="12"/>
        <end position="62"/>
    </location>
</feature>
<dbReference type="AlphaFoldDB" id="A0A9X6RK15"/>
<feature type="region of interest" description="Disordered" evidence="3">
    <location>
        <begin position="447"/>
        <end position="468"/>
    </location>
</feature>
<dbReference type="InterPro" id="IPR025660">
    <property type="entry name" value="Pept_his_AS"/>
</dbReference>
<dbReference type="OrthoDB" id="3789175at2759"/>
<protein>
    <submittedName>
        <fullName evidence="5">Peptidase C1-like protein F26E4.3</fullName>
    </submittedName>
</protein>
<dbReference type="Gene3D" id="3.90.70.10">
    <property type="entry name" value="Cysteine proteinases"/>
    <property type="match status" value="1"/>
</dbReference>
<dbReference type="PROSITE" id="PS50958">
    <property type="entry name" value="SMB_2"/>
    <property type="match status" value="1"/>
</dbReference>
<proteinExistence type="inferred from homology"/>
<dbReference type="InterPro" id="IPR013128">
    <property type="entry name" value="Peptidase_C1A"/>
</dbReference>
<dbReference type="Pfam" id="PF00112">
    <property type="entry name" value="Peptidase_C1"/>
    <property type="match status" value="1"/>
</dbReference>
<dbReference type="GO" id="GO:0006508">
    <property type="term" value="P:proteolysis"/>
    <property type="evidence" value="ECO:0007669"/>
    <property type="project" value="InterPro"/>
</dbReference>
<evidence type="ECO:0000256" key="1">
    <source>
        <dbReference type="ARBA" id="ARBA00008455"/>
    </source>
</evidence>
<gene>
    <name evidence="5" type="ORF">BV898_15240</name>
</gene>
<dbReference type="SUPFAM" id="SSF54001">
    <property type="entry name" value="Cysteine proteinases"/>
    <property type="match status" value="1"/>
</dbReference>
<evidence type="ECO:0000256" key="2">
    <source>
        <dbReference type="ARBA" id="ARBA00023157"/>
    </source>
</evidence>
<dbReference type="SMART" id="SM00645">
    <property type="entry name" value="Pept_C1"/>
    <property type="match status" value="1"/>
</dbReference>
<comment type="similarity">
    <text evidence="1">Belongs to the peptidase C1 family.</text>
</comment>
<accession>A0A9X6RK15</accession>
<keyword evidence="6" id="KW-1185">Reference proteome</keyword>
<dbReference type="CDD" id="cd02620">
    <property type="entry name" value="Peptidase_C1A_CathepsinB"/>
    <property type="match status" value="1"/>
</dbReference>
<dbReference type="PROSITE" id="PS00639">
    <property type="entry name" value="THIOL_PROTEASE_HIS"/>
    <property type="match status" value="1"/>
</dbReference>
<name>A0A9X6RK15_HYPEX</name>
<dbReference type="InterPro" id="IPR038765">
    <property type="entry name" value="Papain-like_cys_pep_sf"/>
</dbReference>
<dbReference type="EMBL" id="MTYJ01000201">
    <property type="protein sequence ID" value="OWA50733.1"/>
    <property type="molecule type" value="Genomic_DNA"/>
</dbReference>
<dbReference type="InterPro" id="IPR001212">
    <property type="entry name" value="Somatomedin_B_dom"/>
</dbReference>
<dbReference type="Proteomes" id="UP000192578">
    <property type="component" value="Unassembled WGS sequence"/>
</dbReference>
<reference evidence="6" key="1">
    <citation type="submission" date="2017-01" db="EMBL/GenBank/DDBJ databases">
        <title>Comparative genomics of anhydrobiosis in the tardigrade Hypsibius dujardini.</title>
        <authorList>
            <person name="Yoshida Y."/>
            <person name="Koutsovoulos G."/>
            <person name="Laetsch D."/>
            <person name="Stevens L."/>
            <person name="Kumar S."/>
            <person name="Horikawa D."/>
            <person name="Ishino K."/>
            <person name="Komine S."/>
            <person name="Tomita M."/>
            <person name="Blaxter M."/>
            <person name="Arakawa K."/>
        </authorList>
    </citation>
    <scope>NUCLEOTIDE SEQUENCE [LARGE SCALE GENOMIC DNA]</scope>
    <source>
        <strain evidence="6">Z151</strain>
    </source>
</reference>
<comment type="caution">
    <text evidence="5">The sequence shown here is derived from an EMBL/GenBank/DDBJ whole genome shotgun (WGS) entry which is preliminary data.</text>
</comment>
<dbReference type="GO" id="GO:0008234">
    <property type="term" value="F:cysteine-type peptidase activity"/>
    <property type="evidence" value="ECO:0007669"/>
    <property type="project" value="InterPro"/>
</dbReference>
<keyword evidence="2" id="KW-1015">Disulfide bond</keyword>
<evidence type="ECO:0000256" key="3">
    <source>
        <dbReference type="SAM" id="MobiDB-lite"/>
    </source>
</evidence>
<sequence>MGIPGSFCSTLRETCCTDRNDRCSVPVQGTECYCDDFCDRRADGQVPDCCSDFYVHCRGESPPVTTTTAVTTTEARTLPPPRVEKGCWKDGTFHSVGTALKENCNQCVCQAIDRDLDDPRANSDQAVFEFHCDNHVCLIQDDLVQRVNTNSESYRWTAFAYPFFLGLTLAEGYRYRLGTFKPDISVTRMHEIRIDRNAILPDRFDARERWPGLIHPVGDQGNCAASWAFSTAELASDRLAIMTRGEMVGALSIQHLLSCNRNRQKGCQGGHLDRAWWFLHRKTGIVSANCYPYVGEAADKEDCPLRMHNQTAVVQCPSGADERHLWQMTPPYRIASNELEIKYEISTNGPVQAVLRVAPDFFSYKSGVYQSIEQSSPTDPTENYHSVRIIGWGSDHSATPPVPYWLCTNSWSSEWGENGTFRIKRGQNEAEIESFIIGVWGKKRSNDAGHLEASSPQDLTRRKKRTHNKRLQMRERKINKVVQVLDKLFQ</sequence>
<evidence type="ECO:0000313" key="5">
    <source>
        <dbReference type="EMBL" id="OWA50733.1"/>
    </source>
</evidence>
<dbReference type="PANTHER" id="PTHR12411">
    <property type="entry name" value="CYSTEINE PROTEASE FAMILY C1-RELATED"/>
    <property type="match status" value="1"/>
</dbReference>
<dbReference type="InterPro" id="IPR000668">
    <property type="entry name" value="Peptidase_C1A_C"/>
</dbReference>